<comment type="caution">
    <text evidence="3">The sequence shown here is derived from an EMBL/GenBank/DDBJ whole genome shotgun (WGS) entry which is preliminary data.</text>
</comment>
<keyword evidence="1" id="KW-1133">Transmembrane helix</keyword>
<accession>A0A1V1P572</accession>
<proteinExistence type="predicted"/>
<dbReference type="InterPro" id="IPR007029">
    <property type="entry name" value="YHS_dom"/>
</dbReference>
<organism evidence="3 4">
    <name type="scientific">Candidatus Magnetoglobus multicellularis str. Araruama</name>
    <dbReference type="NCBI Taxonomy" id="890399"/>
    <lineage>
        <taxon>Bacteria</taxon>
        <taxon>Pseudomonadati</taxon>
        <taxon>Thermodesulfobacteriota</taxon>
        <taxon>Desulfobacteria</taxon>
        <taxon>Desulfobacterales</taxon>
        <taxon>Desulfobacteraceae</taxon>
        <taxon>Candidatus Magnetoglobus</taxon>
    </lineage>
</organism>
<evidence type="ECO:0000259" key="2">
    <source>
        <dbReference type="SMART" id="SM00746"/>
    </source>
</evidence>
<feature type="transmembrane region" description="Helical" evidence="1">
    <location>
        <begin position="6"/>
        <end position="27"/>
    </location>
</feature>
<evidence type="ECO:0000256" key="1">
    <source>
        <dbReference type="SAM" id="Phobius"/>
    </source>
</evidence>
<dbReference type="InterPro" id="IPR011017">
    <property type="entry name" value="TRASH_dom"/>
</dbReference>
<keyword evidence="1" id="KW-0812">Transmembrane</keyword>
<dbReference type="GO" id="GO:0016491">
    <property type="term" value="F:oxidoreductase activity"/>
    <property type="evidence" value="ECO:0007669"/>
    <property type="project" value="InterPro"/>
</dbReference>
<keyword evidence="1" id="KW-0472">Membrane</keyword>
<dbReference type="SMART" id="SM00746">
    <property type="entry name" value="TRASH"/>
    <property type="match status" value="1"/>
</dbReference>
<feature type="domain" description="TRASH" evidence="2">
    <location>
        <begin position="50"/>
        <end position="88"/>
    </location>
</feature>
<protein>
    <submittedName>
        <fullName evidence="3">TRASH domain-containing protein</fullName>
    </submittedName>
</protein>
<dbReference type="Pfam" id="PF04945">
    <property type="entry name" value="YHS"/>
    <property type="match status" value="1"/>
</dbReference>
<dbReference type="Proteomes" id="UP000189670">
    <property type="component" value="Unassembled WGS sequence"/>
</dbReference>
<dbReference type="EMBL" id="ATBP01000521">
    <property type="protein sequence ID" value="ETR69953.1"/>
    <property type="molecule type" value="Genomic_DNA"/>
</dbReference>
<dbReference type="InterPro" id="IPR012348">
    <property type="entry name" value="RNR-like"/>
</dbReference>
<name>A0A1V1P572_9BACT</name>
<evidence type="ECO:0000313" key="3">
    <source>
        <dbReference type="EMBL" id="ETR69953.1"/>
    </source>
</evidence>
<sequence length="89" mass="10353">MILRLIILWAIVYFGYRAIKTIMFGAITHQHRDHLQKPGNQNVIDVMIQDPVCGVYFPKKEGVRATNSKGQEIFFCSETCKKKFLENYT</sequence>
<dbReference type="AlphaFoldDB" id="A0A1V1P572"/>
<reference evidence="4" key="1">
    <citation type="submission" date="2012-11" db="EMBL/GenBank/DDBJ databases">
        <authorList>
            <person name="Lucero-Rivera Y.E."/>
            <person name="Tovar-Ramirez D."/>
        </authorList>
    </citation>
    <scope>NUCLEOTIDE SEQUENCE [LARGE SCALE GENOMIC DNA]</scope>
    <source>
        <strain evidence="4">Araruama</strain>
    </source>
</reference>
<dbReference type="Gene3D" id="1.10.620.20">
    <property type="entry name" value="Ribonucleotide Reductase, subunit A"/>
    <property type="match status" value="1"/>
</dbReference>
<evidence type="ECO:0000313" key="4">
    <source>
        <dbReference type="Proteomes" id="UP000189670"/>
    </source>
</evidence>
<gene>
    <name evidence="3" type="ORF">OMM_09173</name>
</gene>